<dbReference type="GO" id="GO:0008685">
    <property type="term" value="F:2-C-methyl-D-erythritol 2,4-cyclodiphosphate synthase activity"/>
    <property type="evidence" value="ECO:0007669"/>
    <property type="project" value="UniProtKB-UniRule"/>
</dbReference>
<dbReference type="EC" id="4.6.1.12" evidence="4 8"/>
<dbReference type="GO" id="GO:0019288">
    <property type="term" value="P:isopentenyl diphosphate biosynthetic process, methylerythritol 4-phosphate pathway"/>
    <property type="evidence" value="ECO:0007669"/>
    <property type="project" value="UniProtKB-UniRule"/>
</dbReference>
<evidence type="ECO:0000256" key="7">
    <source>
        <dbReference type="ARBA" id="ARBA00023239"/>
    </source>
</evidence>
<dbReference type="SUPFAM" id="SSF69765">
    <property type="entry name" value="IpsF-like"/>
    <property type="match status" value="1"/>
</dbReference>
<dbReference type="KEGG" id="hhl:Halha_0160"/>
<dbReference type="PROSITE" id="PS01350">
    <property type="entry name" value="ISPF"/>
    <property type="match status" value="1"/>
</dbReference>
<comment type="catalytic activity">
    <reaction evidence="1 8 9">
        <text>4-CDP-2-C-methyl-D-erythritol 2-phosphate = 2-C-methyl-D-erythritol 2,4-cyclic diphosphate + CMP</text>
        <dbReference type="Rhea" id="RHEA:23864"/>
        <dbReference type="ChEBI" id="CHEBI:57919"/>
        <dbReference type="ChEBI" id="CHEBI:58483"/>
        <dbReference type="ChEBI" id="CHEBI:60377"/>
        <dbReference type="EC" id="4.6.1.12"/>
    </reaction>
</comment>
<dbReference type="RefSeq" id="WP_015325902.1">
    <property type="nucleotide sequence ID" value="NC_019978.1"/>
</dbReference>
<dbReference type="Pfam" id="PF02542">
    <property type="entry name" value="YgbB"/>
    <property type="match status" value="1"/>
</dbReference>
<feature type="binding site" evidence="8">
    <location>
        <position position="10"/>
    </location>
    <ligand>
        <name>a divalent metal cation</name>
        <dbReference type="ChEBI" id="CHEBI:60240"/>
    </ligand>
</feature>
<feature type="binding site" evidence="8">
    <location>
        <begin position="56"/>
        <end position="58"/>
    </location>
    <ligand>
        <name>4-CDP-2-C-methyl-D-erythritol 2-phosphate</name>
        <dbReference type="ChEBI" id="CHEBI:57919"/>
    </ligand>
</feature>
<dbReference type="UniPathway" id="UPA00056">
    <property type="reaction ID" value="UER00095"/>
</dbReference>
<dbReference type="OrthoDB" id="9804336at2"/>
<dbReference type="GO" id="GO:0016114">
    <property type="term" value="P:terpenoid biosynthetic process"/>
    <property type="evidence" value="ECO:0007669"/>
    <property type="project" value="InterPro"/>
</dbReference>
<dbReference type="InterPro" id="IPR020555">
    <property type="entry name" value="MECDP_synthase_CS"/>
</dbReference>
<evidence type="ECO:0000313" key="12">
    <source>
        <dbReference type="Proteomes" id="UP000010880"/>
    </source>
</evidence>
<sequence length="158" mass="17197">MRVGIGYDVHALKKGEELILGGTRIDYKWGLEGHSDADVLLHAIKDALLGAVGEGDIGQHFPDDDPQYKGISSLALLEEVAKIIAAKGFVVNNLDTVIQAQKPKLAPYLNQMRKKIAQTLKINETRVNIKATTTEHLGFIGRKEGIAAQAIVSLNEED</sequence>
<evidence type="ECO:0000256" key="6">
    <source>
        <dbReference type="ARBA" id="ARBA00023229"/>
    </source>
</evidence>
<keyword evidence="7 8" id="KW-0456">Lyase</keyword>
<evidence type="ECO:0000259" key="10">
    <source>
        <dbReference type="Pfam" id="PF02542"/>
    </source>
</evidence>
<dbReference type="NCBIfam" id="TIGR00151">
    <property type="entry name" value="ispF"/>
    <property type="match status" value="1"/>
</dbReference>
<dbReference type="HAMAP" id="MF_00107">
    <property type="entry name" value="IspF"/>
    <property type="match status" value="1"/>
</dbReference>
<dbReference type="InterPro" id="IPR036571">
    <property type="entry name" value="MECDP_synthase_sf"/>
</dbReference>
<feature type="binding site" evidence="8">
    <location>
        <position position="142"/>
    </location>
    <ligand>
        <name>4-CDP-2-C-methyl-D-erythritol 2-phosphate</name>
        <dbReference type="ChEBI" id="CHEBI:57919"/>
    </ligand>
</feature>
<comment type="pathway">
    <text evidence="2 8">Isoprenoid biosynthesis; isopentenyl diphosphate biosynthesis via DXP pathway; isopentenyl diphosphate from 1-deoxy-D-xylulose 5-phosphate: step 4/6.</text>
</comment>
<feature type="binding site" evidence="8">
    <location>
        <begin position="34"/>
        <end position="35"/>
    </location>
    <ligand>
        <name>4-CDP-2-C-methyl-D-erythritol 2-phosphate</name>
        <dbReference type="ChEBI" id="CHEBI:57919"/>
    </ligand>
</feature>
<evidence type="ECO:0000256" key="5">
    <source>
        <dbReference type="ARBA" id="ARBA00022723"/>
    </source>
</evidence>
<dbReference type="PANTHER" id="PTHR43181:SF1">
    <property type="entry name" value="2-C-METHYL-D-ERYTHRITOL 2,4-CYCLODIPHOSPHATE SYNTHASE, CHLOROPLASTIC"/>
    <property type="match status" value="1"/>
</dbReference>
<comment type="cofactor">
    <cofactor evidence="8">
        <name>a divalent metal cation</name>
        <dbReference type="ChEBI" id="CHEBI:60240"/>
    </cofactor>
    <text evidence="8">Binds 1 divalent metal cation per subunit.</text>
</comment>
<feature type="binding site" evidence="8">
    <location>
        <begin position="61"/>
        <end position="65"/>
    </location>
    <ligand>
        <name>4-CDP-2-C-methyl-D-erythritol 2-phosphate</name>
        <dbReference type="ChEBI" id="CHEBI:57919"/>
    </ligand>
</feature>
<dbReference type="EMBL" id="CP003359">
    <property type="protein sequence ID" value="AGB40174.1"/>
    <property type="molecule type" value="Genomic_DNA"/>
</dbReference>
<dbReference type="Proteomes" id="UP000010880">
    <property type="component" value="Chromosome"/>
</dbReference>
<feature type="binding site" evidence="8">
    <location>
        <begin position="8"/>
        <end position="10"/>
    </location>
    <ligand>
        <name>4-CDP-2-C-methyl-D-erythritol 2-phosphate</name>
        <dbReference type="ChEBI" id="CHEBI:57919"/>
    </ligand>
</feature>
<dbReference type="PATRIC" id="fig|748449.3.peg.141"/>
<comment type="subunit">
    <text evidence="8">Homotrimer.</text>
</comment>
<evidence type="ECO:0000256" key="2">
    <source>
        <dbReference type="ARBA" id="ARBA00004709"/>
    </source>
</evidence>
<organism evidence="11 12">
    <name type="scientific">Halobacteroides halobius (strain ATCC 35273 / DSM 5150 / MD-1)</name>
    <dbReference type="NCBI Taxonomy" id="748449"/>
    <lineage>
        <taxon>Bacteria</taxon>
        <taxon>Bacillati</taxon>
        <taxon>Bacillota</taxon>
        <taxon>Clostridia</taxon>
        <taxon>Halanaerobiales</taxon>
        <taxon>Halobacteroidaceae</taxon>
        <taxon>Halobacteroides</taxon>
    </lineage>
</organism>
<evidence type="ECO:0000256" key="8">
    <source>
        <dbReference type="HAMAP-Rule" id="MF_00107"/>
    </source>
</evidence>
<feature type="binding site" evidence="8">
    <location>
        <position position="42"/>
    </location>
    <ligand>
        <name>a divalent metal cation</name>
        <dbReference type="ChEBI" id="CHEBI:60240"/>
    </ligand>
</feature>
<keyword evidence="5 8" id="KW-0479">Metal-binding</keyword>
<dbReference type="HOGENOM" id="CLU_084630_2_0_9"/>
<name>L0K720_HALHC</name>
<dbReference type="FunFam" id="3.30.1330.50:FF:000001">
    <property type="entry name" value="2-C-methyl-D-erythritol 2,4-cyclodiphosphate synthase"/>
    <property type="match status" value="1"/>
</dbReference>
<feature type="domain" description="2-C-methyl-D-erythritol 2,4-cyclodiphosphate synthase" evidence="10">
    <location>
        <begin position="1"/>
        <end position="154"/>
    </location>
</feature>
<dbReference type="STRING" id="748449.Halha_0160"/>
<proteinExistence type="inferred from homology"/>
<feature type="binding site" evidence="8">
    <location>
        <position position="139"/>
    </location>
    <ligand>
        <name>4-CDP-2-C-methyl-D-erythritol 2-phosphate</name>
        <dbReference type="ChEBI" id="CHEBI:57919"/>
    </ligand>
</feature>
<feature type="binding site" evidence="8">
    <location>
        <position position="8"/>
    </location>
    <ligand>
        <name>a divalent metal cation</name>
        <dbReference type="ChEBI" id="CHEBI:60240"/>
    </ligand>
</feature>
<evidence type="ECO:0000256" key="9">
    <source>
        <dbReference type="RuleBase" id="RU004395"/>
    </source>
</evidence>
<comment type="function">
    <text evidence="8">Involved in the biosynthesis of isopentenyl diphosphate (IPP) and dimethylallyl diphosphate (DMAPP), two major building blocks of isoprenoid compounds. Catalyzes the conversion of 4-diphosphocytidyl-2-C-methyl-D-erythritol 2-phosphate (CDP-ME2P) to 2-C-methyl-D-erythritol 2,4-cyclodiphosphate (ME-CPP) with a corresponding release of cytidine 5-monophosphate (CMP).</text>
</comment>
<dbReference type="InterPro" id="IPR003526">
    <property type="entry name" value="MECDP_synthase"/>
</dbReference>
<dbReference type="Gene3D" id="3.30.1330.50">
    <property type="entry name" value="2-C-methyl-D-erythritol 2,4-cyclodiphosphate synthase"/>
    <property type="match status" value="1"/>
</dbReference>
<feature type="site" description="Transition state stabilizer" evidence="8">
    <location>
        <position position="34"/>
    </location>
</feature>
<feature type="binding site" evidence="8">
    <location>
        <begin position="132"/>
        <end position="135"/>
    </location>
    <ligand>
        <name>4-CDP-2-C-methyl-D-erythritol 2-phosphate</name>
        <dbReference type="ChEBI" id="CHEBI:57919"/>
    </ligand>
</feature>
<comment type="caution">
    <text evidence="8">Lacks conserved residue(s) required for the propagation of feature annotation.</text>
</comment>
<keyword evidence="6 8" id="KW-0414">Isoprene biosynthesis</keyword>
<dbReference type="GO" id="GO:0046872">
    <property type="term" value="F:metal ion binding"/>
    <property type="evidence" value="ECO:0007669"/>
    <property type="project" value="UniProtKB-KW"/>
</dbReference>
<feature type="site" description="Transition state stabilizer" evidence="8">
    <location>
        <position position="133"/>
    </location>
</feature>
<dbReference type="CDD" id="cd00554">
    <property type="entry name" value="MECDP_synthase"/>
    <property type="match status" value="1"/>
</dbReference>
<protein>
    <recommendedName>
        <fullName evidence="4 8">2-C-methyl-D-erythritol 2,4-cyclodiphosphate synthase</fullName>
        <shortName evidence="8">MECDP-synthase</shortName>
        <shortName evidence="8">MECPP-synthase</shortName>
        <shortName evidence="8">MECPS</shortName>
        <ecNumber evidence="4 8">4.6.1.12</ecNumber>
    </recommendedName>
</protein>
<dbReference type="PANTHER" id="PTHR43181">
    <property type="entry name" value="2-C-METHYL-D-ERYTHRITOL 2,4-CYCLODIPHOSPHATE SYNTHASE, CHLOROPLASTIC"/>
    <property type="match status" value="1"/>
</dbReference>
<comment type="similarity">
    <text evidence="3 8 9">Belongs to the IspF family.</text>
</comment>
<dbReference type="AlphaFoldDB" id="L0K720"/>
<keyword evidence="12" id="KW-1185">Reference proteome</keyword>
<reference evidence="12" key="1">
    <citation type="submission" date="2012-02" db="EMBL/GenBank/DDBJ databases">
        <title>The complete genome of Halobacteroides halobius DSM 5150.</title>
        <authorList>
            <person name="Lucas S."/>
            <person name="Copeland A."/>
            <person name="Lapidus A."/>
            <person name="Glavina del Rio T."/>
            <person name="Dalin E."/>
            <person name="Tice H."/>
            <person name="Bruce D."/>
            <person name="Goodwin L."/>
            <person name="Pitluck S."/>
            <person name="Peters L."/>
            <person name="Mikhailova N."/>
            <person name="Gu W."/>
            <person name="Kyrpides N."/>
            <person name="Mavromatis K."/>
            <person name="Ivanova N."/>
            <person name="Brettin T."/>
            <person name="Detter J.C."/>
            <person name="Han C."/>
            <person name="Larimer F."/>
            <person name="Land M."/>
            <person name="Hauser L."/>
            <person name="Markowitz V."/>
            <person name="Cheng J.-F."/>
            <person name="Hugenholtz P."/>
            <person name="Woyke T."/>
            <person name="Wu D."/>
            <person name="Tindall B."/>
            <person name="Pomrenke H."/>
            <person name="Brambilla E."/>
            <person name="Klenk H.-P."/>
            <person name="Eisen J.A."/>
        </authorList>
    </citation>
    <scope>NUCLEOTIDE SEQUENCE [LARGE SCALE GENOMIC DNA]</scope>
    <source>
        <strain evidence="12">ATCC 35273 / DSM 5150 / MD-1</strain>
    </source>
</reference>
<evidence type="ECO:0000256" key="4">
    <source>
        <dbReference type="ARBA" id="ARBA00012579"/>
    </source>
</evidence>
<evidence type="ECO:0000256" key="3">
    <source>
        <dbReference type="ARBA" id="ARBA00008480"/>
    </source>
</evidence>
<evidence type="ECO:0000256" key="1">
    <source>
        <dbReference type="ARBA" id="ARBA00000200"/>
    </source>
</evidence>
<gene>
    <name evidence="8" type="primary">ispF</name>
    <name evidence="11" type="ordered locus">Halha_0160</name>
</gene>
<accession>L0K720</accession>
<evidence type="ECO:0000313" key="11">
    <source>
        <dbReference type="EMBL" id="AGB40174.1"/>
    </source>
</evidence>
<dbReference type="eggNOG" id="COG0245">
    <property type="taxonomic scope" value="Bacteria"/>
</dbReference>